<evidence type="ECO:0000256" key="1">
    <source>
        <dbReference type="ARBA" id="ARBA00001916"/>
    </source>
</evidence>
<dbReference type="GO" id="GO:0005737">
    <property type="term" value="C:cytoplasm"/>
    <property type="evidence" value="ECO:0007669"/>
    <property type="project" value="TreeGrafter"/>
</dbReference>
<evidence type="ECO:0000256" key="4">
    <source>
        <dbReference type="ARBA" id="ARBA00022679"/>
    </source>
</evidence>
<comment type="similarity">
    <text evidence="2">Belongs to the HMBS family.</text>
</comment>
<organism evidence="12 13">
    <name type="scientific">Kwoniella shandongensis</name>
    <dbReference type="NCBI Taxonomy" id="1734106"/>
    <lineage>
        <taxon>Eukaryota</taxon>
        <taxon>Fungi</taxon>
        <taxon>Dikarya</taxon>
        <taxon>Basidiomycota</taxon>
        <taxon>Agaricomycotina</taxon>
        <taxon>Tremellomycetes</taxon>
        <taxon>Tremellales</taxon>
        <taxon>Cryptococcaceae</taxon>
        <taxon>Kwoniella</taxon>
    </lineage>
</organism>
<comment type="pathway">
    <text evidence="7">Porphyrin-containing compound metabolism.</text>
</comment>
<reference evidence="12" key="2">
    <citation type="submission" date="2024-01" db="EMBL/GenBank/DDBJ databases">
        <title>Comparative genomics of Cryptococcus and Kwoniella reveals pathogenesis evolution and contrasting modes of karyotype evolution via chromosome fusion or intercentromeric recombination.</title>
        <authorList>
            <person name="Coelho M.A."/>
            <person name="David-Palma M."/>
            <person name="Shea T."/>
            <person name="Bowers K."/>
            <person name="McGinley-Smith S."/>
            <person name="Mohammad A.W."/>
            <person name="Gnirke A."/>
            <person name="Yurkov A.M."/>
            <person name="Nowrousian M."/>
            <person name="Sun S."/>
            <person name="Cuomo C.A."/>
            <person name="Heitman J."/>
        </authorList>
    </citation>
    <scope>NUCLEOTIDE SEQUENCE</scope>
    <source>
        <strain evidence="12">CBS 12478</strain>
    </source>
</reference>
<accession>A0A5M6BRF8</accession>
<keyword evidence="6" id="KW-0627">Porphyrin biosynthesis</keyword>
<keyword evidence="13" id="KW-1185">Reference proteome</keyword>
<evidence type="ECO:0000313" key="12">
    <source>
        <dbReference type="EMBL" id="WWD17856.1"/>
    </source>
</evidence>
<evidence type="ECO:0000256" key="2">
    <source>
        <dbReference type="ARBA" id="ARBA00005638"/>
    </source>
</evidence>
<evidence type="ECO:0000256" key="6">
    <source>
        <dbReference type="ARBA" id="ARBA00023244"/>
    </source>
</evidence>
<dbReference type="SUPFAM" id="SSF54782">
    <property type="entry name" value="Porphobilinogen deaminase (hydroxymethylbilane synthase), C-terminal domain"/>
    <property type="match status" value="1"/>
</dbReference>
<dbReference type="FunFam" id="3.40.190.10:FF:000005">
    <property type="entry name" value="Porphobilinogen deaminase"/>
    <property type="match status" value="1"/>
</dbReference>
<feature type="domain" description="Porphobilinogen deaminase N-terminal" evidence="10">
    <location>
        <begin position="111"/>
        <end position="303"/>
    </location>
</feature>
<feature type="region of interest" description="Disordered" evidence="9">
    <location>
        <begin position="58"/>
        <end position="78"/>
    </location>
</feature>
<dbReference type="InterPro" id="IPR022418">
    <property type="entry name" value="Porphobilinogen_deaminase_C"/>
</dbReference>
<dbReference type="SUPFAM" id="SSF53850">
    <property type="entry name" value="Periplasmic binding protein-like II"/>
    <property type="match status" value="1"/>
</dbReference>
<dbReference type="InterPro" id="IPR036803">
    <property type="entry name" value="Porphobilinogen_deaminase_C_sf"/>
</dbReference>
<dbReference type="Pfam" id="PF01379">
    <property type="entry name" value="Porphobil_deam"/>
    <property type="match status" value="1"/>
</dbReference>
<evidence type="ECO:0000259" key="11">
    <source>
        <dbReference type="Pfam" id="PF03900"/>
    </source>
</evidence>
<feature type="domain" description="Porphobilinogen deaminase C-terminal" evidence="11">
    <location>
        <begin position="319"/>
        <end position="343"/>
    </location>
</feature>
<dbReference type="AlphaFoldDB" id="A0A5M6BRF8"/>
<protein>
    <recommendedName>
        <fullName evidence="3">hydroxymethylbilane synthase</fullName>
        <ecNumber evidence="3">2.5.1.61</ecNumber>
    </recommendedName>
    <alternativeName>
        <fullName evidence="8">Pre-uroporphyrinogen synthase</fullName>
    </alternativeName>
</protein>
<dbReference type="PANTHER" id="PTHR11557">
    <property type="entry name" value="PORPHOBILINOGEN DEAMINASE"/>
    <property type="match status" value="1"/>
</dbReference>
<reference evidence="12" key="1">
    <citation type="submission" date="2017-08" db="EMBL/GenBank/DDBJ databases">
        <authorList>
            <person name="Cuomo C."/>
            <person name="Billmyre B."/>
            <person name="Heitman J."/>
        </authorList>
    </citation>
    <scope>NUCLEOTIDE SEQUENCE</scope>
    <source>
        <strain evidence="12">CBS 12478</strain>
    </source>
</reference>
<dbReference type="Proteomes" id="UP000322225">
    <property type="component" value="Chromosome 4"/>
</dbReference>
<name>A0A5M6BRF8_9TREE</name>
<gene>
    <name evidence="12" type="ORF">CI109_102300</name>
</gene>
<dbReference type="GO" id="GO:0006783">
    <property type="term" value="P:heme biosynthetic process"/>
    <property type="evidence" value="ECO:0007669"/>
    <property type="project" value="UniProtKB-KW"/>
</dbReference>
<evidence type="ECO:0000256" key="8">
    <source>
        <dbReference type="ARBA" id="ARBA00030685"/>
    </source>
</evidence>
<evidence type="ECO:0000256" key="5">
    <source>
        <dbReference type="ARBA" id="ARBA00023133"/>
    </source>
</evidence>
<dbReference type="OrthoDB" id="564646at2759"/>
<dbReference type="EC" id="2.5.1.61" evidence="3"/>
<comment type="cofactor">
    <cofactor evidence="1">
        <name>dipyrromethane</name>
        <dbReference type="ChEBI" id="CHEBI:60342"/>
    </cofactor>
</comment>
<dbReference type="NCBIfam" id="TIGR00212">
    <property type="entry name" value="hemC"/>
    <property type="match status" value="1"/>
</dbReference>
<dbReference type="Gene3D" id="3.30.160.40">
    <property type="entry name" value="Porphobilinogen deaminase, C-terminal domain"/>
    <property type="match status" value="1"/>
</dbReference>
<dbReference type="PANTHER" id="PTHR11557:SF0">
    <property type="entry name" value="PORPHOBILINOGEN DEAMINASE"/>
    <property type="match status" value="1"/>
</dbReference>
<dbReference type="Pfam" id="PF03900">
    <property type="entry name" value="Porphobil_deamC"/>
    <property type="match status" value="1"/>
</dbReference>
<dbReference type="KEGG" id="ksn:43592421"/>
<evidence type="ECO:0000259" key="10">
    <source>
        <dbReference type="Pfam" id="PF01379"/>
    </source>
</evidence>
<evidence type="ECO:0000256" key="3">
    <source>
        <dbReference type="ARBA" id="ARBA00012655"/>
    </source>
</evidence>
<evidence type="ECO:0000256" key="7">
    <source>
        <dbReference type="ARBA" id="ARBA00023444"/>
    </source>
</evidence>
<evidence type="ECO:0000313" key="13">
    <source>
        <dbReference type="Proteomes" id="UP000322225"/>
    </source>
</evidence>
<dbReference type="RefSeq" id="XP_031857458.1">
    <property type="nucleotide sequence ID" value="XM_032008249.1"/>
</dbReference>
<dbReference type="InterPro" id="IPR022417">
    <property type="entry name" value="Porphobilin_deaminase_N"/>
</dbReference>
<sequence length="502" mass="55798">MTSPFQTNSTARNRRALPDRDLLLAMKAQNNSFVLGTRKSQLALVQTGHVADALRELHSSSYSRNDDGNDDGVKVSSHDDCGQTPDIELPLAERNGGIFAHLVEKPYFPLQYSFSVEWMTTVGDRNQTTPLHLLSPYDSTQPAKSLWTDELEARLIHGHFDMLVHSFKDVPTILKDGCEIGCVVKREDPRDAFVVKKGLSYTRLEDLPDGSVVGTGSVRRVAQLKRAFPNLVFEDMRGNLNTRLAKLDNPESKFAALILAISGLTRIGLGDRVTTPLSSPTLMHAVGQGALAVEIRSNDLRTRNCLRGLGHWETEWSTAAERGCLRVLEGGCSVPVGVESELVELDPYGDHSDLTATVEDRYLPDDESPLLENSPMLWFSGLIDTVGTLPSTPTFFTSSLPRLRKRLARLSLHVCVTSTDGSKHVVHRPKPVFVRSYREAQRYGEECAREIRKMGAGEILDEINTLRKEREAEDIARAMEERRKMDLPQAQTQNDAAAEIVV</sequence>
<dbReference type="EMBL" id="CP144054">
    <property type="protein sequence ID" value="WWD17856.1"/>
    <property type="molecule type" value="Genomic_DNA"/>
</dbReference>
<keyword evidence="5" id="KW-0350">Heme biosynthesis</keyword>
<evidence type="ECO:0000256" key="9">
    <source>
        <dbReference type="SAM" id="MobiDB-lite"/>
    </source>
</evidence>
<proteinExistence type="inferred from homology"/>
<dbReference type="InterPro" id="IPR000860">
    <property type="entry name" value="HemC"/>
</dbReference>
<dbReference type="PRINTS" id="PR00151">
    <property type="entry name" value="PORPHBDMNASE"/>
</dbReference>
<dbReference type="GO" id="GO:0004418">
    <property type="term" value="F:hydroxymethylbilane synthase activity"/>
    <property type="evidence" value="ECO:0007669"/>
    <property type="project" value="UniProtKB-EC"/>
</dbReference>
<keyword evidence="4" id="KW-0808">Transferase</keyword>
<dbReference type="Gene3D" id="3.40.190.10">
    <property type="entry name" value="Periplasmic binding protein-like II"/>
    <property type="match status" value="3"/>
</dbReference>
<dbReference type="GeneID" id="43592421"/>